<name>A0A6N8SGD0_9HYPH</name>
<dbReference type="InterPro" id="IPR029024">
    <property type="entry name" value="TerB-like"/>
</dbReference>
<dbReference type="SUPFAM" id="SSF158682">
    <property type="entry name" value="TerB-like"/>
    <property type="match status" value="1"/>
</dbReference>
<proteinExistence type="predicted"/>
<sequence>MFERLQQFLASLSGGDDKPAFAADDPRVAVMALCIQVMEADGKVLEVEKKALCARFKDFYGVDEAELDALVAAGTDAESEAIDFFRFTSELKRQLSEEQRIDLIGLLWEIVYADGERSEMEDHAIWRIADLMGVSGRERIMKRQEVAGRVGATGEKEEQDEA</sequence>
<dbReference type="EMBL" id="WUMK01000008">
    <property type="protein sequence ID" value="MXN47633.1"/>
    <property type="molecule type" value="Genomic_DNA"/>
</dbReference>
<gene>
    <name evidence="2" type="ORF">GR138_20735</name>
</gene>
<evidence type="ECO:0000259" key="1">
    <source>
        <dbReference type="Pfam" id="PF05099"/>
    </source>
</evidence>
<dbReference type="RefSeq" id="WP_160861157.1">
    <property type="nucleotide sequence ID" value="NZ_WUMK01000008.1"/>
</dbReference>
<keyword evidence="3" id="KW-1185">Reference proteome</keyword>
<dbReference type="AlphaFoldDB" id="A0A6N8SGD0"/>
<feature type="domain" description="Co-chaperone DjlA N-terminal" evidence="1">
    <location>
        <begin position="28"/>
        <end position="143"/>
    </location>
</feature>
<protein>
    <recommendedName>
        <fullName evidence="1">Co-chaperone DjlA N-terminal domain-containing protein</fullName>
    </recommendedName>
</protein>
<dbReference type="OrthoDB" id="5402150at2"/>
<reference evidence="2 3" key="1">
    <citation type="submission" date="2019-12" db="EMBL/GenBank/DDBJ databases">
        <title>Shinella kummerowiae sp. nov., a symbiotic bacterium isolated from root nodules of the herbal legume Kummerowia stipulacea.</title>
        <authorList>
            <person name="Gao J."/>
        </authorList>
    </citation>
    <scope>NUCLEOTIDE SEQUENCE [LARGE SCALE GENOMIC DNA]</scope>
    <source>
        <strain evidence="2 3">CCBAU 25048</strain>
    </source>
</reference>
<evidence type="ECO:0000313" key="2">
    <source>
        <dbReference type="EMBL" id="MXN47633.1"/>
    </source>
</evidence>
<dbReference type="Pfam" id="PF05099">
    <property type="entry name" value="TerB"/>
    <property type="match status" value="1"/>
</dbReference>
<accession>A0A6N8SGD0</accession>
<dbReference type="Gene3D" id="1.10.3680.10">
    <property type="entry name" value="TerB-like"/>
    <property type="match status" value="1"/>
</dbReference>
<comment type="caution">
    <text evidence="2">The sequence shown here is derived from an EMBL/GenBank/DDBJ whole genome shotgun (WGS) entry which is preliminary data.</text>
</comment>
<evidence type="ECO:0000313" key="3">
    <source>
        <dbReference type="Proteomes" id="UP000435802"/>
    </source>
</evidence>
<dbReference type="CDD" id="cd07313">
    <property type="entry name" value="terB_like_2"/>
    <property type="match status" value="1"/>
</dbReference>
<organism evidence="2 3">
    <name type="scientific">Shinella kummerowiae</name>
    <dbReference type="NCBI Taxonomy" id="417745"/>
    <lineage>
        <taxon>Bacteria</taxon>
        <taxon>Pseudomonadati</taxon>
        <taxon>Pseudomonadota</taxon>
        <taxon>Alphaproteobacteria</taxon>
        <taxon>Hyphomicrobiales</taxon>
        <taxon>Rhizobiaceae</taxon>
        <taxon>Shinella</taxon>
    </lineage>
</organism>
<dbReference type="InterPro" id="IPR007791">
    <property type="entry name" value="DjlA_N"/>
</dbReference>
<dbReference type="Proteomes" id="UP000435802">
    <property type="component" value="Unassembled WGS sequence"/>
</dbReference>